<dbReference type="InterPro" id="IPR050697">
    <property type="entry name" value="Adenylyl/Guanylyl_Cyclase_3/4"/>
</dbReference>
<evidence type="ECO:0000259" key="2">
    <source>
        <dbReference type="PROSITE" id="PS50125"/>
    </source>
</evidence>
<feature type="domain" description="Guanylate cyclase" evidence="2">
    <location>
        <begin position="442"/>
        <end position="576"/>
    </location>
</feature>
<dbReference type="SMART" id="SM00044">
    <property type="entry name" value="CYCc"/>
    <property type="match status" value="1"/>
</dbReference>
<reference evidence="3 4" key="1">
    <citation type="submission" date="2018-05" db="EMBL/GenBank/DDBJ databases">
        <title>Genomic Encyclopedia of Type Strains, Phase IV (KMG-IV): sequencing the most valuable type-strain genomes for metagenomic binning, comparative biology and taxonomic classification.</title>
        <authorList>
            <person name="Goeker M."/>
        </authorList>
    </citation>
    <scope>NUCLEOTIDE SEQUENCE [LARGE SCALE GENOMIC DNA]</scope>
    <source>
        <strain evidence="3 4">DSM 19792</strain>
    </source>
</reference>
<dbReference type="Pfam" id="PF00211">
    <property type="entry name" value="Guanylate_cyc"/>
    <property type="match status" value="1"/>
</dbReference>
<keyword evidence="4" id="KW-1185">Reference proteome</keyword>
<evidence type="ECO:0000256" key="1">
    <source>
        <dbReference type="SAM" id="Phobius"/>
    </source>
</evidence>
<dbReference type="OrthoDB" id="9802500at2"/>
<dbReference type="PANTHER" id="PTHR43081:SF1">
    <property type="entry name" value="ADENYLATE CYCLASE, TERMINAL-DIFFERENTIATION SPECIFIC"/>
    <property type="match status" value="1"/>
</dbReference>
<name>A0A318JGH3_9BURK</name>
<dbReference type="Pfam" id="PF05226">
    <property type="entry name" value="CHASE2"/>
    <property type="match status" value="1"/>
</dbReference>
<dbReference type="PROSITE" id="PS50125">
    <property type="entry name" value="GUANYLATE_CYCLASE_2"/>
    <property type="match status" value="1"/>
</dbReference>
<keyword evidence="1" id="KW-1133">Transmembrane helix</keyword>
<feature type="transmembrane region" description="Helical" evidence="1">
    <location>
        <begin position="379"/>
        <end position="399"/>
    </location>
</feature>
<dbReference type="GO" id="GO:0004016">
    <property type="term" value="F:adenylate cyclase activity"/>
    <property type="evidence" value="ECO:0007669"/>
    <property type="project" value="UniProtKB-ARBA"/>
</dbReference>
<sequence>MLKKLFPFINSATLRWYATLTLFLVTVMGVELFGLHLLATTESRLGDVYLRRHAPAYQPDPDIVIVDIDDASMLGMQKIAGLWVWKREIHGFLLEALAGFSPRAVVFDISFQERDLAAPKSDAFLSDQIRDFPHTYQQVLMLQDTKSNATVALAELADAFAVRQPGKANARLSMQLPLAIERNAWRLGLVNSINDADGVVRRYRLYSDIDGWRLPSLPARVAADLGGQLPPGTDFQMFWPALGHKRFSYADLFKILTEQRPTLTAEQATELDKLFRNKIIIIGSSAAGLFDHHLTPLEPGYPGVDILAVALDNLKNGRSIRRVAPGWPMLAGVMMISLLVLAFRQRLHPGLTGGSLLILSLVAVYLADQMVTHHWMLPIVTPLIFAWTWFLSAALAGYLRERRTRDRTVSLFGRFLNPDVVRKIVDHGETVESLSGQMRLITVLFSDIRGFTTLAESKAPQDVVNILNRYFERQVEVVWKHGGTLDKYIGDCIMAFWGAPMDDPEHASHAVAAALEMQENLLAFRQELLAEDADLVDFDVGIGVHTGTAVVGFIGAKRKLDYTAIGDNVNLASRVEGLTKGIARALVTKETMLACGDNADFTFSLRGLFAVKGRAAEVELYEPLRKNE</sequence>
<dbReference type="RefSeq" id="WP_110252987.1">
    <property type="nucleotide sequence ID" value="NZ_QJKB01000001.1"/>
</dbReference>
<dbReference type="InterPro" id="IPR001054">
    <property type="entry name" value="A/G_cyclase"/>
</dbReference>
<dbReference type="SMART" id="SM01080">
    <property type="entry name" value="CHASE2"/>
    <property type="match status" value="1"/>
</dbReference>
<dbReference type="CDD" id="cd07302">
    <property type="entry name" value="CHD"/>
    <property type="match status" value="1"/>
</dbReference>
<feature type="transmembrane region" description="Helical" evidence="1">
    <location>
        <begin position="20"/>
        <end position="39"/>
    </location>
</feature>
<dbReference type="PANTHER" id="PTHR43081">
    <property type="entry name" value="ADENYLATE CYCLASE, TERMINAL-DIFFERENTIATION SPECIFIC-RELATED"/>
    <property type="match status" value="1"/>
</dbReference>
<organism evidence="3 4">
    <name type="scientific">Undibacterium pigrum</name>
    <dbReference type="NCBI Taxonomy" id="401470"/>
    <lineage>
        <taxon>Bacteria</taxon>
        <taxon>Pseudomonadati</taxon>
        <taxon>Pseudomonadota</taxon>
        <taxon>Betaproteobacteria</taxon>
        <taxon>Burkholderiales</taxon>
        <taxon>Oxalobacteraceae</taxon>
        <taxon>Undibacterium</taxon>
    </lineage>
</organism>
<proteinExistence type="predicted"/>
<dbReference type="GO" id="GO:0035556">
    <property type="term" value="P:intracellular signal transduction"/>
    <property type="evidence" value="ECO:0007669"/>
    <property type="project" value="InterPro"/>
</dbReference>
<gene>
    <name evidence="3" type="ORF">DFR42_10178</name>
</gene>
<protein>
    <submittedName>
        <fullName evidence="3">Adenylate cyclase</fullName>
    </submittedName>
</protein>
<dbReference type="Proteomes" id="UP000247792">
    <property type="component" value="Unassembled WGS sequence"/>
</dbReference>
<dbReference type="EMBL" id="QJKB01000001">
    <property type="protein sequence ID" value="PXX46509.1"/>
    <property type="molecule type" value="Genomic_DNA"/>
</dbReference>
<evidence type="ECO:0000313" key="3">
    <source>
        <dbReference type="EMBL" id="PXX46509.1"/>
    </source>
</evidence>
<evidence type="ECO:0000313" key="4">
    <source>
        <dbReference type="Proteomes" id="UP000247792"/>
    </source>
</evidence>
<dbReference type="InterPro" id="IPR007890">
    <property type="entry name" value="CHASE2"/>
</dbReference>
<feature type="transmembrane region" description="Helical" evidence="1">
    <location>
        <begin position="350"/>
        <end position="367"/>
    </location>
</feature>
<keyword evidence="1" id="KW-0812">Transmembrane</keyword>
<feature type="transmembrane region" description="Helical" evidence="1">
    <location>
        <begin position="326"/>
        <end position="343"/>
    </location>
</feature>
<dbReference type="InterPro" id="IPR029787">
    <property type="entry name" value="Nucleotide_cyclase"/>
</dbReference>
<dbReference type="AlphaFoldDB" id="A0A318JGH3"/>
<dbReference type="SUPFAM" id="SSF55073">
    <property type="entry name" value="Nucleotide cyclase"/>
    <property type="match status" value="1"/>
</dbReference>
<dbReference type="Gene3D" id="3.30.70.1230">
    <property type="entry name" value="Nucleotide cyclase"/>
    <property type="match status" value="1"/>
</dbReference>
<keyword evidence="1" id="KW-0472">Membrane</keyword>
<comment type="caution">
    <text evidence="3">The sequence shown here is derived from an EMBL/GenBank/DDBJ whole genome shotgun (WGS) entry which is preliminary data.</text>
</comment>
<dbReference type="GO" id="GO:0009190">
    <property type="term" value="P:cyclic nucleotide biosynthetic process"/>
    <property type="evidence" value="ECO:0007669"/>
    <property type="project" value="InterPro"/>
</dbReference>
<accession>A0A318JGH3</accession>